<organism evidence="1 2">
    <name type="scientific">Melia azedarach</name>
    <name type="common">Chinaberry tree</name>
    <dbReference type="NCBI Taxonomy" id="155640"/>
    <lineage>
        <taxon>Eukaryota</taxon>
        <taxon>Viridiplantae</taxon>
        <taxon>Streptophyta</taxon>
        <taxon>Embryophyta</taxon>
        <taxon>Tracheophyta</taxon>
        <taxon>Spermatophyta</taxon>
        <taxon>Magnoliopsida</taxon>
        <taxon>eudicotyledons</taxon>
        <taxon>Gunneridae</taxon>
        <taxon>Pentapetalae</taxon>
        <taxon>rosids</taxon>
        <taxon>malvids</taxon>
        <taxon>Sapindales</taxon>
        <taxon>Meliaceae</taxon>
        <taxon>Melia</taxon>
    </lineage>
</organism>
<comment type="caution">
    <text evidence="1">The sequence shown here is derived from an EMBL/GenBank/DDBJ whole genome shotgun (WGS) entry which is preliminary data.</text>
</comment>
<evidence type="ECO:0000313" key="1">
    <source>
        <dbReference type="EMBL" id="KAJ4704819.1"/>
    </source>
</evidence>
<accession>A0ACC1X0Y3</accession>
<gene>
    <name evidence="1" type="ORF">OWV82_021673</name>
</gene>
<reference evidence="1 2" key="1">
    <citation type="journal article" date="2023" name="Science">
        <title>Complex scaffold remodeling in plant triterpene biosynthesis.</title>
        <authorList>
            <person name="De La Pena R."/>
            <person name="Hodgson H."/>
            <person name="Liu J.C."/>
            <person name="Stephenson M.J."/>
            <person name="Martin A.C."/>
            <person name="Owen C."/>
            <person name="Harkess A."/>
            <person name="Leebens-Mack J."/>
            <person name="Jimenez L.E."/>
            <person name="Osbourn A."/>
            <person name="Sattely E.S."/>
        </authorList>
    </citation>
    <scope>NUCLEOTIDE SEQUENCE [LARGE SCALE GENOMIC DNA]</scope>
    <source>
        <strain evidence="2">cv. JPN11</strain>
        <tissue evidence="1">Leaf</tissue>
    </source>
</reference>
<name>A0ACC1X0Y3_MELAZ</name>
<sequence length="631" mass="70566">MRVILGSSSSAIVTAQTDRYDRRTESKPKHKPSSNHSVSKLSSSSSSSSTVSSSIPTVNTYQAPLLSAVPWDLTSDHRYCADLASKLAEDGRLQDFAMIVESVVVSGGNASKFVSMLCVELVSCGIVRSLREGRIECVVEVLEKVDKLGVAPLKLFDGCGMKLLRNECRRIVDSGEVEKFVDLAEVLAGFQFPIKELGNSSHIVQFCVDKRDANLAIRYACTVPHAHVLFCIIIREFGKKRDLMSALTAYEASRKYLSSPNMYICRTIIDTCGMCGDYMKSRFIYEDLLCQNITLNIYVFNSLMNVNAHDLKFTLEVSMVSWRIWTSYNILLKACCLAGRTDLAQEIYREVKHLESKGVLKLDVFTYSTIVKVFTDAKLWQMALKVKEDMQSADVTPNTITWSSLINACANAGLVEKALHLFEEMLQAGYAPNSQCCNILLQACVEACQYDRAFRLFWSWKQSPTQEISGEDYDGNYNRISSVDHKDKQCATDTPKFVLNSPHSSFVKSFPFKPTTTTYNILMKACGTDYYRVKALMDEMRTVGLSPNHISWSILIDTCGESGNIKGALQILKIMRADGVSPDVVAYTTAIKVCVKRKELKLAFSLFEEMKQYQIQANLVCAQDLLSVNDV</sequence>
<keyword evidence="2" id="KW-1185">Reference proteome</keyword>
<dbReference type="EMBL" id="CM051405">
    <property type="protein sequence ID" value="KAJ4704819.1"/>
    <property type="molecule type" value="Genomic_DNA"/>
</dbReference>
<proteinExistence type="predicted"/>
<protein>
    <submittedName>
        <fullName evidence="1">Pentatricopeptide repeat-containing protein</fullName>
    </submittedName>
</protein>
<evidence type="ECO:0000313" key="2">
    <source>
        <dbReference type="Proteomes" id="UP001164539"/>
    </source>
</evidence>
<dbReference type="Proteomes" id="UP001164539">
    <property type="component" value="Chromosome 12"/>
</dbReference>